<dbReference type="PROSITE" id="PS51188">
    <property type="entry name" value="ZF_CR"/>
    <property type="match status" value="1"/>
</dbReference>
<gene>
    <name evidence="14 18" type="primary">dnaJ</name>
    <name evidence="18" type="ORF">IAD16_04710</name>
</gene>
<feature type="domain" description="J" evidence="16">
    <location>
        <begin position="6"/>
        <end position="71"/>
    </location>
</feature>
<dbReference type="GO" id="GO:0051082">
    <property type="term" value="F:unfolded protein binding"/>
    <property type="evidence" value="ECO:0007669"/>
    <property type="project" value="UniProtKB-UniRule"/>
</dbReference>
<keyword evidence="6 14" id="KW-0677">Repeat</keyword>
<dbReference type="HAMAP" id="MF_01152">
    <property type="entry name" value="DnaJ"/>
    <property type="match status" value="1"/>
</dbReference>
<comment type="domain">
    <text evidence="14">The J domain is necessary and sufficient to stimulate DnaK ATPase activity. Zinc center 1 plays an important role in the autonomous, DnaK-independent chaperone activity of DnaJ. Zinc center 2 is essential for interaction with DnaK and for DnaJ activity.</text>
</comment>
<evidence type="ECO:0000256" key="9">
    <source>
        <dbReference type="ARBA" id="ARBA00023016"/>
    </source>
</evidence>
<feature type="binding site" evidence="14">
    <location>
        <position position="172"/>
    </location>
    <ligand>
        <name>Zn(2+)</name>
        <dbReference type="ChEBI" id="CHEBI:29105"/>
        <label>2</label>
    </ligand>
</feature>
<name>A0A9D1I4G4_9FIRM</name>
<evidence type="ECO:0000256" key="5">
    <source>
        <dbReference type="ARBA" id="ARBA00022723"/>
    </source>
</evidence>
<dbReference type="Gene3D" id="2.60.260.20">
    <property type="entry name" value="Urease metallochaperone UreE, N-terminal domain"/>
    <property type="match status" value="2"/>
</dbReference>
<feature type="binding site" evidence="14">
    <location>
        <position position="212"/>
    </location>
    <ligand>
        <name>Zn(2+)</name>
        <dbReference type="ChEBI" id="CHEBI:29105"/>
        <label>1</label>
    </ligand>
</feature>
<feature type="binding site" evidence="14">
    <location>
        <position position="198"/>
    </location>
    <ligand>
        <name>Zn(2+)</name>
        <dbReference type="ChEBI" id="CHEBI:29105"/>
        <label>2</label>
    </ligand>
</feature>
<evidence type="ECO:0000256" key="6">
    <source>
        <dbReference type="ARBA" id="ARBA00022737"/>
    </source>
</evidence>
<dbReference type="PROSITE" id="PS50076">
    <property type="entry name" value="DNAJ_2"/>
    <property type="match status" value="1"/>
</dbReference>
<dbReference type="SMART" id="SM00271">
    <property type="entry name" value="DnaJ"/>
    <property type="match status" value="1"/>
</dbReference>
<dbReference type="FunFam" id="2.10.230.10:FF:000002">
    <property type="entry name" value="Molecular chaperone DnaJ"/>
    <property type="match status" value="1"/>
</dbReference>
<dbReference type="Gene3D" id="2.10.230.10">
    <property type="entry name" value="Heat shock protein DnaJ, cysteine-rich domain"/>
    <property type="match status" value="1"/>
</dbReference>
<proteinExistence type="inferred from homology"/>
<feature type="binding site" evidence="14">
    <location>
        <position position="215"/>
    </location>
    <ligand>
        <name>Zn(2+)</name>
        <dbReference type="ChEBI" id="CHEBI:29105"/>
        <label>1</label>
    </ligand>
</feature>
<comment type="subunit">
    <text evidence="2 14">Homodimer.</text>
</comment>
<dbReference type="SUPFAM" id="SSF46565">
    <property type="entry name" value="Chaperone J-domain"/>
    <property type="match status" value="1"/>
</dbReference>
<evidence type="ECO:0000256" key="11">
    <source>
        <dbReference type="ARBA" id="ARBA00053423"/>
    </source>
</evidence>
<evidence type="ECO:0000313" key="18">
    <source>
        <dbReference type="EMBL" id="HIU27657.1"/>
    </source>
</evidence>
<dbReference type="SUPFAM" id="SSF49493">
    <property type="entry name" value="HSP40/DnaJ peptide-binding domain"/>
    <property type="match status" value="2"/>
</dbReference>
<keyword evidence="3 14" id="KW-0963">Cytoplasm</keyword>
<dbReference type="PROSITE" id="PS00636">
    <property type="entry name" value="DNAJ_1"/>
    <property type="match status" value="1"/>
</dbReference>
<keyword evidence="5 14" id="KW-0479">Metal-binding</keyword>
<feature type="binding site" evidence="14">
    <location>
        <position position="155"/>
    </location>
    <ligand>
        <name>Zn(2+)</name>
        <dbReference type="ChEBI" id="CHEBI:29105"/>
        <label>1</label>
    </ligand>
</feature>
<reference evidence="18" key="2">
    <citation type="journal article" date="2021" name="PeerJ">
        <title>Extensive microbial diversity within the chicken gut microbiome revealed by metagenomics and culture.</title>
        <authorList>
            <person name="Gilroy R."/>
            <person name="Ravi A."/>
            <person name="Getino M."/>
            <person name="Pursley I."/>
            <person name="Horton D.L."/>
            <person name="Alikhan N.F."/>
            <person name="Baker D."/>
            <person name="Gharbi K."/>
            <person name="Hall N."/>
            <person name="Watson M."/>
            <person name="Adriaenssens E.M."/>
            <person name="Foster-Nyarko E."/>
            <person name="Jarju S."/>
            <person name="Secka A."/>
            <person name="Antonio M."/>
            <person name="Oren A."/>
            <person name="Chaudhuri R.R."/>
            <person name="La Ragione R."/>
            <person name="Hildebrand F."/>
            <person name="Pallen M.J."/>
        </authorList>
    </citation>
    <scope>NUCLEOTIDE SEQUENCE</scope>
    <source>
        <strain evidence="18">11300</strain>
    </source>
</reference>
<feature type="repeat" description="CXXCXGXG motif" evidence="14">
    <location>
        <begin position="172"/>
        <end position="179"/>
    </location>
</feature>
<dbReference type="PANTHER" id="PTHR43096">
    <property type="entry name" value="DNAJ HOMOLOG 1, MITOCHONDRIAL-RELATED"/>
    <property type="match status" value="1"/>
</dbReference>
<comment type="subcellular location">
    <subcellularLocation>
        <location evidence="1 14">Cytoplasm</location>
    </subcellularLocation>
</comment>
<dbReference type="Pfam" id="PF01556">
    <property type="entry name" value="DnaJ_C"/>
    <property type="match status" value="1"/>
</dbReference>
<dbReference type="GO" id="GO:0009408">
    <property type="term" value="P:response to heat"/>
    <property type="evidence" value="ECO:0007669"/>
    <property type="project" value="InterPro"/>
</dbReference>
<evidence type="ECO:0000259" key="16">
    <source>
        <dbReference type="PROSITE" id="PS50076"/>
    </source>
</evidence>
<keyword evidence="8 14" id="KW-0862">Zinc</keyword>
<dbReference type="Pfam" id="PF00226">
    <property type="entry name" value="DnaJ"/>
    <property type="match status" value="1"/>
</dbReference>
<dbReference type="FunFam" id="1.10.287.110:FF:000034">
    <property type="entry name" value="Chaperone protein DnaJ"/>
    <property type="match status" value="1"/>
</dbReference>
<dbReference type="PANTHER" id="PTHR43096:SF48">
    <property type="entry name" value="CHAPERONE PROTEIN DNAJ"/>
    <property type="match status" value="1"/>
</dbReference>
<dbReference type="AlphaFoldDB" id="A0A9D1I4G4"/>
<keyword evidence="4 14" id="KW-0235">DNA replication</keyword>
<comment type="cofactor">
    <cofactor evidence="14">
        <name>Zn(2+)</name>
        <dbReference type="ChEBI" id="CHEBI:29105"/>
    </cofactor>
    <text evidence="14">Binds 2 Zn(2+) ions per monomer.</text>
</comment>
<feature type="zinc finger region" description="CR-type" evidence="15">
    <location>
        <begin position="142"/>
        <end position="224"/>
    </location>
</feature>
<feature type="repeat" description="CXXCXGXG motif" evidence="14">
    <location>
        <begin position="198"/>
        <end position="205"/>
    </location>
</feature>
<feature type="binding site" evidence="14">
    <location>
        <position position="175"/>
    </location>
    <ligand>
        <name>Zn(2+)</name>
        <dbReference type="ChEBI" id="CHEBI:29105"/>
        <label>2</label>
    </ligand>
</feature>
<feature type="repeat" description="CXXCXGXG motif" evidence="14">
    <location>
        <begin position="212"/>
        <end position="219"/>
    </location>
</feature>
<dbReference type="PRINTS" id="PR00625">
    <property type="entry name" value="JDOMAIN"/>
</dbReference>
<evidence type="ECO:0000256" key="10">
    <source>
        <dbReference type="ARBA" id="ARBA00023186"/>
    </source>
</evidence>
<dbReference type="GO" id="GO:0042026">
    <property type="term" value="P:protein refolding"/>
    <property type="evidence" value="ECO:0007669"/>
    <property type="project" value="TreeGrafter"/>
</dbReference>
<dbReference type="InterPro" id="IPR036869">
    <property type="entry name" value="J_dom_sf"/>
</dbReference>
<dbReference type="GO" id="GO:0031072">
    <property type="term" value="F:heat shock protein binding"/>
    <property type="evidence" value="ECO:0007669"/>
    <property type="project" value="InterPro"/>
</dbReference>
<dbReference type="CDD" id="cd10747">
    <property type="entry name" value="DnaJ_C"/>
    <property type="match status" value="1"/>
</dbReference>
<reference evidence="18" key="1">
    <citation type="submission" date="2020-10" db="EMBL/GenBank/DDBJ databases">
        <authorList>
            <person name="Gilroy R."/>
        </authorList>
    </citation>
    <scope>NUCLEOTIDE SEQUENCE</scope>
    <source>
        <strain evidence="18">11300</strain>
    </source>
</reference>
<comment type="caution">
    <text evidence="18">The sequence shown here is derived from an EMBL/GenBank/DDBJ whole genome shotgun (WGS) entry which is preliminary data.</text>
</comment>
<dbReference type="InterPro" id="IPR018253">
    <property type="entry name" value="DnaJ_domain_CS"/>
</dbReference>
<dbReference type="NCBIfam" id="TIGR02349">
    <property type="entry name" value="DnaJ_bact"/>
    <property type="match status" value="1"/>
</dbReference>
<keyword evidence="9 14" id="KW-0346">Stress response</keyword>
<dbReference type="GO" id="GO:0005737">
    <property type="term" value="C:cytoplasm"/>
    <property type="evidence" value="ECO:0007669"/>
    <property type="project" value="UniProtKB-SubCell"/>
</dbReference>
<dbReference type="InterPro" id="IPR008971">
    <property type="entry name" value="HSP40/DnaJ_pept-bd"/>
</dbReference>
<sequence>MAEKRDYYEVLGLKKGASEDEIKKAFRKMAMKYHPDKNPGDKKAEEKFKEINEAYSVLSDPDKKSKYDRFGHAGVDPNAGFGGGAGGFSGFGGFDDIFDMFGDMFGGGFGGGAGRRRQANQPKKGRDLQKAITITFEEAAFGTKKEVEISKYVTCATCNGEGTKPGTSKRTCPKCGGSGQISQTQRTPFGQFQSVTTCDQCGGSGKIIDEPCPECKGTGRVRKNIKISIDIPAGVDNESVIPIRGQGEPGTNGGPAGDLYIVISVKPHKLFTRHGDDLYIDMPVSFDQAALGAELIVPTLEGKVSYKIPAGTQPGTVFRLRDKGIKHLRRESKGDLYVKINLEVPTKLNGKQKKAITEMAKVISEDCYQKKGGFAEKLKEMFK</sequence>
<protein>
    <recommendedName>
        <fullName evidence="13 14">Chaperone protein DnaJ</fullName>
    </recommendedName>
</protein>
<dbReference type="GO" id="GO:0008270">
    <property type="term" value="F:zinc ion binding"/>
    <property type="evidence" value="ECO:0007669"/>
    <property type="project" value="UniProtKB-UniRule"/>
</dbReference>
<comment type="function">
    <text evidence="11 14">Participates actively in the response to hyperosmotic and heat shock by preventing the aggregation of stress-denatured proteins and by disaggregating proteins, also in an autonomous, DnaK-independent fashion. Unfolded proteins bind initially to DnaJ; upon interaction with the DnaJ-bound protein, DnaK hydrolyzes its bound ATP, resulting in the formation of a stable complex. GrpE releases ADP from DnaK; ATP binding to DnaK triggers the release of the substrate protein, thus completing the reaction cycle. Several rounds of ATP-dependent interactions between DnaJ, DnaK and GrpE are required for fully efficient folding. Also involved, together with DnaK and GrpE, in the DNA replication of plasmids through activation of initiation proteins.</text>
</comment>
<dbReference type="GO" id="GO:0006260">
    <property type="term" value="P:DNA replication"/>
    <property type="evidence" value="ECO:0007669"/>
    <property type="project" value="UniProtKB-KW"/>
</dbReference>
<keyword evidence="7 14" id="KW-0863">Zinc-finger</keyword>
<dbReference type="InterPro" id="IPR036410">
    <property type="entry name" value="HSP_DnaJ_Cys-rich_dom_sf"/>
</dbReference>
<feature type="binding site" evidence="14">
    <location>
        <position position="158"/>
    </location>
    <ligand>
        <name>Zn(2+)</name>
        <dbReference type="ChEBI" id="CHEBI:29105"/>
        <label>1</label>
    </ligand>
</feature>
<dbReference type="InterPro" id="IPR012724">
    <property type="entry name" value="DnaJ"/>
</dbReference>
<feature type="domain" description="CR-type" evidence="17">
    <location>
        <begin position="142"/>
        <end position="224"/>
    </location>
</feature>
<feature type="binding site" evidence="14">
    <location>
        <position position="201"/>
    </location>
    <ligand>
        <name>Zn(2+)</name>
        <dbReference type="ChEBI" id="CHEBI:29105"/>
        <label>2</label>
    </ligand>
</feature>
<evidence type="ECO:0000256" key="13">
    <source>
        <dbReference type="ARBA" id="ARBA00067609"/>
    </source>
</evidence>
<dbReference type="InterPro" id="IPR001623">
    <property type="entry name" value="DnaJ_domain"/>
</dbReference>
<evidence type="ECO:0000256" key="15">
    <source>
        <dbReference type="PROSITE-ProRule" id="PRU00546"/>
    </source>
</evidence>
<comment type="similarity">
    <text evidence="12 14">Belongs to the DnaJ family.</text>
</comment>
<dbReference type="InterPro" id="IPR001305">
    <property type="entry name" value="HSP_DnaJ_Cys-rich_dom"/>
</dbReference>
<evidence type="ECO:0000256" key="4">
    <source>
        <dbReference type="ARBA" id="ARBA00022705"/>
    </source>
</evidence>
<dbReference type="Gene3D" id="1.10.287.110">
    <property type="entry name" value="DnaJ domain"/>
    <property type="match status" value="1"/>
</dbReference>
<keyword evidence="10 14" id="KW-0143">Chaperone</keyword>
<dbReference type="InterPro" id="IPR002939">
    <property type="entry name" value="DnaJ_C"/>
</dbReference>
<dbReference type="NCBIfam" id="NF008035">
    <property type="entry name" value="PRK10767.1"/>
    <property type="match status" value="1"/>
</dbReference>
<evidence type="ECO:0000256" key="12">
    <source>
        <dbReference type="ARBA" id="ARBA00061004"/>
    </source>
</evidence>
<evidence type="ECO:0000256" key="7">
    <source>
        <dbReference type="ARBA" id="ARBA00022771"/>
    </source>
</evidence>
<dbReference type="Pfam" id="PF00684">
    <property type="entry name" value="DnaJ_CXXCXGXG"/>
    <property type="match status" value="1"/>
</dbReference>
<dbReference type="Proteomes" id="UP000824091">
    <property type="component" value="Unassembled WGS sequence"/>
</dbReference>
<evidence type="ECO:0000256" key="14">
    <source>
        <dbReference type="HAMAP-Rule" id="MF_01152"/>
    </source>
</evidence>
<dbReference type="SUPFAM" id="SSF57938">
    <property type="entry name" value="DnaJ/Hsp40 cysteine-rich domain"/>
    <property type="match status" value="1"/>
</dbReference>
<accession>A0A9D1I4G4</accession>
<evidence type="ECO:0000256" key="8">
    <source>
        <dbReference type="ARBA" id="ARBA00022833"/>
    </source>
</evidence>
<evidence type="ECO:0000256" key="1">
    <source>
        <dbReference type="ARBA" id="ARBA00004496"/>
    </source>
</evidence>
<organism evidence="18 19">
    <name type="scientific">Candidatus Fimisoma avicola</name>
    <dbReference type="NCBI Taxonomy" id="2840826"/>
    <lineage>
        <taxon>Bacteria</taxon>
        <taxon>Bacillati</taxon>
        <taxon>Bacillota</taxon>
        <taxon>Clostridia</taxon>
        <taxon>Eubacteriales</taxon>
        <taxon>Candidatus Fimisoma</taxon>
    </lineage>
</organism>
<evidence type="ECO:0000259" key="17">
    <source>
        <dbReference type="PROSITE" id="PS51188"/>
    </source>
</evidence>
<dbReference type="CDD" id="cd06257">
    <property type="entry name" value="DnaJ"/>
    <property type="match status" value="1"/>
</dbReference>
<feature type="repeat" description="CXXCXGXG motif" evidence="14">
    <location>
        <begin position="155"/>
        <end position="162"/>
    </location>
</feature>
<dbReference type="FunFam" id="2.60.260.20:FF:000004">
    <property type="entry name" value="Molecular chaperone DnaJ"/>
    <property type="match status" value="1"/>
</dbReference>
<evidence type="ECO:0000256" key="3">
    <source>
        <dbReference type="ARBA" id="ARBA00022490"/>
    </source>
</evidence>
<dbReference type="EMBL" id="DVMO01000069">
    <property type="protein sequence ID" value="HIU27657.1"/>
    <property type="molecule type" value="Genomic_DNA"/>
</dbReference>
<evidence type="ECO:0000313" key="19">
    <source>
        <dbReference type="Proteomes" id="UP000824091"/>
    </source>
</evidence>
<evidence type="ECO:0000256" key="2">
    <source>
        <dbReference type="ARBA" id="ARBA00011738"/>
    </source>
</evidence>
<dbReference type="CDD" id="cd10719">
    <property type="entry name" value="DnaJ_zf"/>
    <property type="match status" value="1"/>
</dbReference>
<dbReference type="GO" id="GO:0005524">
    <property type="term" value="F:ATP binding"/>
    <property type="evidence" value="ECO:0007669"/>
    <property type="project" value="InterPro"/>
</dbReference>